<evidence type="ECO:0000256" key="1">
    <source>
        <dbReference type="SAM" id="MobiDB-lite"/>
    </source>
</evidence>
<proteinExistence type="predicted"/>
<dbReference type="AlphaFoldDB" id="A0A0G0M440"/>
<organism evidence="2 3">
    <name type="scientific">Candidatus Woesebacteria bacterium GW2011_GWB1_39_12</name>
    <dbReference type="NCBI Taxonomy" id="1618574"/>
    <lineage>
        <taxon>Bacteria</taxon>
        <taxon>Candidatus Woeseibacteriota</taxon>
    </lineage>
</organism>
<accession>A0A0G0M440</accession>
<protein>
    <submittedName>
        <fullName evidence="2">Uncharacterized protein</fullName>
    </submittedName>
</protein>
<sequence>MATLVERDRIENGGSGVLTTKPGETEHEFYLSATKWRKSQKQFRIGCTIGPHRYFANEGQYTPASELDDRPSIDLKPTLSARSGVRFSMGNCGYVSDCTNDGTISMARRGVKANLKVIGLAWINQAGKVQPIARVIPGFVPVADEDGWWAKDALGAGIDLGVRLWPDMMRPVIRINDVAALPKPTIGEQGLHLVKVLGVGWQGSMPAWAKGTSTLPPDDWSLGSVDADVPDPGKFQLANGLRGLWFHEPRAWDAAGNDYPMMARWQRRGQSHVLLCGLPADVALAATGALTLDTTMAEQQVGASADDVYVTYGFEIFNLTAATNGCGDSNDSQYDIESGIRFSSVPIPVGATIGSSSISLMPVSSSGTLPITTHVYSELSASAAQFGTRANYLARSLTATSGDWVISAWPVGTWQVSEDVAVQAQQPIALPEWVSGNPMAFFWKHGGGWGGVAQVVNARSYNSSTTLSPKLNAAYTEGGGDTHGFDFWQNGQTVQTLPGAGTASFDHWQDGQTMMAFLTGGEAPAPDPSSNILNILRSGIPGMKSTPIFGRSW</sequence>
<feature type="compositionally biased region" description="Basic and acidic residues" evidence="1">
    <location>
        <begin position="1"/>
        <end position="11"/>
    </location>
</feature>
<dbReference type="STRING" id="1618574.UT24_C0041G0002"/>
<feature type="region of interest" description="Disordered" evidence="1">
    <location>
        <begin position="1"/>
        <end position="21"/>
    </location>
</feature>
<evidence type="ECO:0000313" key="3">
    <source>
        <dbReference type="Proteomes" id="UP000033881"/>
    </source>
</evidence>
<gene>
    <name evidence="2" type="ORF">UT24_C0041G0002</name>
</gene>
<name>A0A0G0M440_9BACT</name>
<comment type="caution">
    <text evidence="2">The sequence shown here is derived from an EMBL/GenBank/DDBJ whole genome shotgun (WGS) entry which is preliminary data.</text>
</comment>
<dbReference type="Proteomes" id="UP000033881">
    <property type="component" value="Unassembled WGS sequence"/>
</dbReference>
<reference evidence="2 3" key="1">
    <citation type="journal article" date="2015" name="Nature">
        <title>rRNA introns, odd ribosomes, and small enigmatic genomes across a large radiation of phyla.</title>
        <authorList>
            <person name="Brown C.T."/>
            <person name="Hug L.A."/>
            <person name="Thomas B.C."/>
            <person name="Sharon I."/>
            <person name="Castelle C.J."/>
            <person name="Singh A."/>
            <person name="Wilkins M.J."/>
            <person name="Williams K.H."/>
            <person name="Banfield J.F."/>
        </authorList>
    </citation>
    <scope>NUCLEOTIDE SEQUENCE [LARGE SCALE GENOMIC DNA]</scope>
</reference>
<dbReference type="EMBL" id="LBWB01000041">
    <property type="protein sequence ID" value="KKQ98072.1"/>
    <property type="molecule type" value="Genomic_DNA"/>
</dbReference>
<evidence type="ECO:0000313" key="2">
    <source>
        <dbReference type="EMBL" id="KKQ98072.1"/>
    </source>
</evidence>